<evidence type="ECO:0000313" key="1">
    <source>
        <dbReference type="EMBL" id="AQY55056.1"/>
    </source>
</evidence>
<sequence length="66" mass="7385">MKPYDPIPMAITLKPHQTIRKGEVIQETIGGKVVKFKVIDIRMVEIRETHALVGVMAREIGEGDAE</sequence>
<evidence type="ECO:0000313" key="2">
    <source>
        <dbReference type="Proteomes" id="UP000225660"/>
    </source>
</evidence>
<name>A0A1U9WQJ5_9CAUD</name>
<organism evidence="1 2">
    <name type="scientific">Geobacillus phage TP-84</name>
    <dbReference type="NCBI Taxonomy" id="1965361"/>
    <lineage>
        <taxon>Viruses</taxon>
        <taxon>Duplodnaviria</taxon>
        <taxon>Heunggongvirae</taxon>
        <taxon>Uroviricota</taxon>
        <taxon>Caudoviricetes</taxon>
        <taxon>Saundersvirus</taxon>
        <taxon>Saundersvirus Tp84</taxon>
    </lineage>
</organism>
<dbReference type="Proteomes" id="UP000225660">
    <property type="component" value="Segment"/>
</dbReference>
<dbReference type="RefSeq" id="YP_009600083.1">
    <property type="nucleotide sequence ID" value="NC_041918.2"/>
</dbReference>
<protein>
    <submittedName>
        <fullName evidence="1">Uncharacterized protein</fullName>
    </submittedName>
</protein>
<dbReference type="GeneID" id="40075845"/>
<reference evidence="1" key="1">
    <citation type="submission" date="2017-10" db="EMBL/GenBank/DDBJ databases">
        <title>Sequence, genome organization and annotation of the thermophilic 47,7-kb bacterophage TO-84 that infects Geobacillus stearothermophilus.</title>
        <authorList>
            <person name="Skowron P.M."/>
            <person name="Kropinski A."/>
            <person name="Los M."/>
        </authorList>
    </citation>
    <scope>NUCLEOTIDE SEQUENCE [LARGE SCALE GENOMIC DNA]</scope>
</reference>
<dbReference type="EMBL" id="KY565347">
    <property type="protein sequence ID" value="AQY55056.1"/>
    <property type="molecule type" value="Genomic_DNA"/>
</dbReference>
<dbReference type="KEGG" id="vg:40075845"/>
<keyword evidence="2" id="KW-1185">Reference proteome</keyword>
<proteinExistence type="predicted"/>
<accession>A0A1U9WQJ5</accession>